<keyword evidence="1" id="KW-0051">Antiviral defense</keyword>
<dbReference type="PANTHER" id="PTHR35579">
    <property type="entry name" value="CRISPR SYSTEM CMS ENDORIBONUCLEASE CSM3"/>
    <property type="match status" value="1"/>
</dbReference>
<dbReference type="PATRIC" id="fig|43658.5.peg.459"/>
<feature type="domain" description="CRISPR type III-associated protein" evidence="3">
    <location>
        <begin position="267"/>
        <end position="445"/>
    </location>
</feature>
<dbReference type="InterPro" id="IPR052216">
    <property type="entry name" value="CRISPR_Csm3_endoribonuclease"/>
</dbReference>
<protein>
    <recommendedName>
        <fullName evidence="3">CRISPR type III-associated protein domain-containing protein</fullName>
    </recommendedName>
</protein>
<evidence type="ECO:0000259" key="3">
    <source>
        <dbReference type="Pfam" id="PF03787"/>
    </source>
</evidence>
<organism evidence="4 5">
    <name type="scientific">Pseudoalteromonas rubra</name>
    <dbReference type="NCBI Taxonomy" id="43658"/>
    <lineage>
        <taxon>Bacteria</taxon>
        <taxon>Pseudomonadati</taxon>
        <taxon>Pseudomonadota</taxon>
        <taxon>Gammaproteobacteria</taxon>
        <taxon>Alteromonadales</taxon>
        <taxon>Pseudoalteromonadaceae</taxon>
        <taxon>Pseudoalteromonas</taxon>
    </lineage>
</organism>
<evidence type="ECO:0000313" key="5">
    <source>
        <dbReference type="Proteomes" id="UP000033452"/>
    </source>
</evidence>
<evidence type="ECO:0000256" key="1">
    <source>
        <dbReference type="ARBA" id="ARBA00023118"/>
    </source>
</evidence>
<gene>
    <name evidence="4" type="ORF">TW77_02220</name>
</gene>
<accession>A0A0F4QZU0</accession>
<dbReference type="PANTHER" id="PTHR35579:SF6">
    <property type="entry name" value="DUF324 DOMAIN-CONTAINING PROTEIN"/>
    <property type="match status" value="1"/>
</dbReference>
<keyword evidence="5" id="KW-1185">Reference proteome</keyword>
<dbReference type="Pfam" id="PF03787">
    <property type="entry name" value="RAMPs"/>
    <property type="match status" value="2"/>
</dbReference>
<sequence>MKNTMYPKVQIAISLVNESRLAVRSGEQVDLELPSQGTESKSKESKDKQPTLAQLRLDARGYPVLPGSSLKGMLRALCDDTLAETLFGGQRQCTPQTGEGPKYLRLNGCVTVQGATALPDFVVSDSVVNDTYASIDEVTGTAKDNHLFSQAWIEPQTQFDWQLHCEFITHGQLEQLLSILSNARLQLGAGQKFGYGALTAAIPKQDGKLKVRVLTQEKLSEWLACQAPKPLDSFYTEKLIAPGKDPQQKSQPAKLCFTLALTSPDPLLVASPAYLSRLTEEQKASNSKDKLKNLYFSRDNDGQPVIPASALRGMLRARFIKIIRTLNAEIDEKTVQSLWAAIWGDSAKRSALIIHDARMAADARHAKHHQSMIAIDRFTGGVKDGALFEVEAFTLQGALHAQCEINHEALLRNPMATAVLVLVLKDLFEQKLTIGASKNRGFGRLGGNVLVNGKPLHSSRDFIQRCLTPLNITQETLLNALGELKALTPRELAHDE</sequence>
<reference evidence="4 5" key="1">
    <citation type="journal article" date="2015" name="BMC Genomics">
        <title>Genome mining reveals unlocked bioactive potential of marine Gram-negative bacteria.</title>
        <authorList>
            <person name="Machado H."/>
            <person name="Sonnenschein E.C."/>
            <person name="Melchiorsen J."/>
            <person name="Gram L."/>
        </authorList>
    </citation>
    <scope>NUCLEOTIDE SEQUENCE [LARGE SCALE GENOMIC DNA]</scope>
    <source>
        <strain evidence="4 5">S2471</strain>
    </source>
</reference>
<dbReference type="OrthoDB" id="9789361at2"/>
<dbReference type="Proteomes" id="UP000033452">
    <property type="component" value="Unassembled WGS sequence"/>
</dbReference>
<dbReference type="RefSeq" id="WP_046003350.1">
    <property type="nucleotide sequence ID" value="NZ_JXYA01000003.1"/>
</dbReference>
<proteinExistence type="predicted"/>
<feature type="compositionally biased region" description="Basic and acidic residues" evidence="2">
    <location>
        <begin position="40"/>
        <end position="49"/>
    </location>
</feature>
<name>A0A0F4QZU0_9GAMM</name>
<dbReference type="InterPro" id="IPR005537">
    <property type="entry name" value="RAMP_III_fam"/>
</dbReference>
<feature type="region of interest" description="Disordered" evidence="2">
    <location>
        <begin position="26"/>
        <end position="50"/>
    </location>
</feature>
<comment type="caution">
    <text evidence="4">The sequence shown here is derived from an EMBL/GenBank/DDBJ whole genome shotgun (WGS) entry which is preliminary data.</text>
</comment>
<dbReference type="EMBL" id="JXYA01000003">
    <property type="protein sequence ID" value="KJZ12785.1"/>
    <property type="molecule type" value="Genomic_DNA"/>
</dbReference>
<dbReference type="AlphaFoldDB" id="A0A0F4QZU0"/>
<dbReference type="GO" id="GO:0051607">
    <property type="term" value="P:defense response to virus"/>
    <property type="evidence" value="ECO:0007669"/>
    <property type="project" value="UniProtKB-KW"/>
</dbReference>
<evidence type="ECO:0000256" key="2">
    <source>
        <dbReference type="SAM" id="MobiDB-lite"/>
    </source>
</evidence>
<evidence type="ECO:0000313" key="4">
    <source>
        <dbReference type="EMBL" id="KJZ12785.1"/>
    </source>
</evidence>
<dbReference type="CDD" id="cd09726">
    <property type="entry name" value="RAMP_I_III"/>
    <property type="match status" value="2"/>
</dbReference>
<feature type="domain" description="CRISPR type III-associated protein" evidence="3">
    <location>
        <begin position="55"/>
        <end position="198"/>
    </location>
</feature>